<accession>A0A7C9DDK7</accession>
<name>A0A7C9DDK7_OPUST</name>
<protein>
    <submittedName>
        <fullName evidence="1">Uncharacterized protein</fullName>
    </submittedName>
</protein>
<dbReference type="EMBL" id="GISG01092336">
    <property type="protein sequence ID" value="MBA4634749.1"/>
    <property type="molecule type" value="Transcribed_RNA"/>
</dbReference>
<organism evidence="1">
    <name type="scientific">Opuntia streptacantha</name>
    <name type="common">Prickly pear cactus</name>
    <name type="synonym">Opuntia cardona</name>
    <dbReference type="NCBI Taxonomy" id="393608"/>
    <lineage>
        <taxon>Eukaryota</taxon>
        <taxon>Viridiplantae</taxon>
        <taxon>Streptophyta</taxon>
        <taxon>Embryophyta</taxon>
        <taxon>Tracheophyta</taxon>
        <taxon>Spermatophyta</taxon>
        <taxon>Magnoliopsida</taxon>
        <taxon>eudicotyledons</taxon>
        <taxon>Gunneridae</taxon>
        <taxon>Pentapetalae</taxon>
        <taxon>Caryophyllales</taxon>
        <taxon>Cactineae</taxon>
        <taxon>Cactaceae</taxon>
        <taxon>Opuntioideae</taxon>
        <taxon>Opuntia</taxon>
    </lineage>
</organism>
<sequence length="104" mass="11283">MIATEVQIFQVLQLNPGRTDLPSQTSATKIKHDDMTSTVVAMNTLPLAAILARFSVSPRSKPATIVMNDLFEVEQGLSLLGNTLLDVTLGTNAKRACLTTKIRE</sequence>
<proteinExistence type="predicted"/>
<reference evidence="1" key="2">
    <citation type="submission" date="2020-07" db="EMBL/GenBank/DDBJ databases">
        <authorList>
            <person name="Vera ALvarez R."/>
            <person name="Arias-Moreno D.M."/>
            <person name="Jimenez-Jacinto V."/>
            <person name="Jimenez-Bremont J.F."/>
            <person name="Swaminathan K."/>
            <person name="Moose S.P."/>
            <person name="Guerrero-Gonzalez M.L."/>
            <person name="Marino-Ramirez L."/>
            <person name="Landsman D."/>
            <person name="Rodriguez-Kessler M."/>
            <person name="Delgado-Sanchez P."/>
        </authorList>
    </citation>
    <scope>NUCLEOTIDE SEQUENCE</scope>
    <source>
        <tissue evidence="1">Cladode</tissue>
    </source>
</reference>
<dbReference type="AlphaFoldDB" id="A0A7C9DDK7"/>
<reference evidence="1" key="1">
    <citation type="journal article" date="2013" name="J. Plant Res.">
        <title>Effect of fungi and light on seed germination of three Opuntia species from semiarid lands of central Mexico.</title>
        <authorList>
            <person name="Delgado-Sanchez P."/>
            <person name="Jimenez-Bremont J.F."/>
            <person name="Guerrero-Gonzalez Mde L."/>
            <person name="Flores J."/>
        </authorList>
    </citation>
    <scope>NUCLEOTIDE SEQUENCE</scope>
    <source>
        <tissue evidence="1">Cladode</tissue>
    </source>
</reference>
<evidence type="ECO:0000313" key="1">
    <source>
        <dbReference type="EMBL" id="MBA4634749.1"/>
    </source>
</evidence>